<dbReference type="CDD" id="cd05244">
    <property type="entry name" value="BVR-B_like_SDR_a"/>
    <property type="match status" value="1"/>
</dbReference>
<evidence type="ECO:0000313" key="2">
    <source>
        <dbReference type="EMBL" id="ADX44650.1"/>
    </source>
</evidence>
<dbReference type="GO" id="GO:0042602">
    <property type="term" value="F:riboflavin reductase (NADPH) activity"/>
    <property type="evidence" value="ECO:0007669"/>
    <property type="project" value="TreeGrafter"/>
</dbReference>
<reference evidence="2" key="1">
    <citation type="submission" date="2011-02" db="EMBL/GenBank/DDBJ databases">
        <title>Complete sequence of Acidovorax avenae subsp. avenae ATCC 19860.</title>
        <authorList>
            <consortium name="US DOE Joint Genome Institute"/>
            <person name="Lucas S."/>
            <person name="Copeland A."/>
            <person name="Lapidus A."/>
            <person name="Cheng J.-F."/>
            <person name="Goodwin L."/>
            <person name="Pitluck S."/>
            <person name="Chertkov O."/>
            <person name="Held B."/>
            <person name="Detter J.C."/>
            <person name="Han C."/>
            <person name="Tapia R."/>
            <person name="Land M."/>
            <person name="Hauser L."/>
            <person name="Kyrpides N."/>
            <person name="Ivanova N."/>
            <person name="Ovchinnikova G."/>
            <person name="Pagani I."/>
            <person name="Gordon S."/>
            <person name="Woyke T."/>
        </authorList>
    </citation>
    <scope>NUCLEOTIDE SEQUENCE</scope>
    <source>
        <strain evidence="2">ATCC 19860</strain>
    </source>
</reference>
<gene>
    <name evidence="2" type="ordered locus">Acav_0727</name>
</gene>
<dbReference type="Proteomes" id="UP000002482">
    <property type="component" value="Chromosome"/>
</dbReference>
<dbReference type="GO" id="GO:0004074">
    <property type="term" value="F:biliverdin reductase [NAD(P)H] activity"/>
    <property type="evidence" value="ECO:0007669"/>
    <property type="project" value="TreeGrafter"/>
</dbReference>
<dbReference type="KEGG" id="aaa:Acav_0727"/>
<protein>
    <submittedName>
        <fullName evidence="2">NmrA family protein</fullName>
    </submittedName>
</protein>
<evidence type="ECO:0000259" key="1">
    <source>
        <dbReference type="Pfam" id="PF13460"/>
    </source>
</evidence>
<dbReference type="Gene3D" id="3.40.50.720">
    <property type="entry name" value="NAD(P)-binding Rossmann-like Domain"/>
    <property type="match status" value="1"/>
</dbReference>
<dbReference type="GeneID" id="34236691"/>
<proteinExistence type="predicted"/>
<sequence>MTGNKTVALFGATGPTGRHLIEEALKRGYRLSVYTRDAAKLASFAEKVDIVVGDLQDRNAIAKCVQGADAVISALGPNGLKTQGDRPVMHGLSHIIAAMQQAGVRRLVQISTAAYRDPKDGFDLGSRANALMFKLIARKAYDDIKATGELIANSDLDWTLVRIPFLKDGPANGKIDVGWYGKTRLGSKLSRGNLADFLVGQIADKKFVRAAPGIANG</sequence>
<dbReference type="PANTHER" id="PTHR43355">
    <property type="entry name" value="FLAVIN REDUCTASE (NADPH)"/>
    <property type="match status" value="1"/>
</dbReference>
<dbReference type="OrthoDB" id="9787292at2"/>
<keyword evidence="3" id="KW-1185">Reference proteome</keyword>
<accession>F0Q7W6</accession>
<feature type="domain" description="NAD(P)-binding" evidence="1">
    <location>
        <begin position="11"/>
        <end position="204"/>
    </location>
</feature>
<dbReference type="InterPro" id="IPR016040">
    <property type="entry name" value="NAD(P)-bd_dom"/>
</dbReference>
<organism evidence="2 3">
    <name type="scientific">Paracidovorax avenae (strain ATCC 19860 / DSM 7227 / CCUG 15838 / JCM 20985 / LMG 2117 / NCPPB 1011)</name>
    <name type="common">Acidovorax avenae</name>
    <dbReference type="NCBI Taxonomy" id="643561"/>
    <lineage>
        <taxon>Bacteria</taxon>
        <taxon>Pseudomonadati</taxon>
        <taxon>Pseudomonadota</taxon>
        <taxon>Betaproteobacteria</taxon>
        <taxon>Burkholderiales</taxon>
        <taxon>Comamonadaceae</taxon>
        <taxon>Paracidovorax</taxon>
    </lineage>
</organism>
<evidence type="ECO:0000313" key="3">
    <source>
        <dbReference type="Proteomes" id="UP000002482"/>
    </source>
</evidence>
<dbReference type="PANTHER" id="PTHR43355:SF2">
    <property type="entry name" value="FLAVIN REDUCTASE (NADPH)"/>
    <property type="match status" value="1"/>
</dbReference>
<dbReference type="AlphaFoldDB" id="F0Q7W6"/>
<dbReference type="RefSeq" id="WP_013593203.1">
    <property type="nucleotide sequence ID" value="NC_015138.1"/>
</dbReference>
<dbReference type="Pfam" id="PF13460">
    <property type="entry name" value="NAD_binding_10"/>
    <property type="match status" value="1"/>
</dbReference>
<name>F0Q7W6_PARA1</name>
<dbReference type="SUPFAM" id="SSF51735">
    <property type="entry name" value="NAD(P)-binding Rossmann-fold domains"/>
    <property type="match status" value="1"/>
</dbReference>
<dbReference type="InterPro" id="IPR036291">
    <property type="entry name" value="NAD(P)-bd_dom_sf"/>
</dbReference>
<dbReference type="EMBL" id="CP002521">
    <property type="protein sequence ID" value="ADX44650.1"/>
    <property type="molecule type" value="Genomic_DNA"/>
</dbReference>
<dbReference type="InterPro" id="IPR051606">
    <property type="entry name" value="Polyketide_Oxido-like"/>
</dbReference>
<dbReference type="HOGENOM" id="CLU_025711_4_3_4"/>